<keyword evidence="2" id="KW-0732">Signal</keyword>
<sequence>MKTLFSIALFALLPAMAIAQRESIKSSNKYNSAAMRVSDKEKQKALTEKVNGQRPDQPAKPKPKSGKQVLQGPTENGNRFKSTKPANKPQ</sequence>
<feature type="compositionally biased region" description="Basic and acidic residues" evidence="1">
    <location>
        <begin position="37"/>
        <end position="47"/>
    </location>
</feature>
<dbReference type="Proteomes" id="UP000700732">
    <property type="component" value="Unassembled WGS sequence"/>
</dbReference>
<accession>A0ABR6WAB6</accession>
<feature type="region of interest" description="Disordered" evidence="1">
    <location>
        <begin position="23"/>
        <end position="90"/>
    </location>
</feature>
<keyword evidence="4" id="KW-1185">Reference proteome</keyword>
<evidence type="ECO:0000313" key="4">
    <source>
        <dbReference type="Proteomes" id="UP000700732"/>
    </source>
</evidence>
<comment type="caution">
    <text evidence="3">The sequence shown here is derived from an EMBL/GenBank/DDBJ whole genome shotgun (WGS) entry which is preliminary data.</text>
</comment>
<dbReference type="EMBL" id="VFIA01000027">
    <property type="protein sequence ID" value="MBC3793505.1"/>
    <property type="molecule type" value="Genomic_DNA"/>
</dbReference>
<feature type="chain" id="PRO_5046225468" evidence="2">
    <location>
        <begin position="20"/>
        <end position="90"/>
    </location>
</feature>
<organism evidence="3 4">
    <name type="scientific">Spirosoma utsteinense</name>
    <dbReference type="NCBI Taxonomy" id="2585773"/>
    <lineage>
        <taxon>Bacteria</taxon>
        <taxon>Pseudomonadati</taxon>
        <taxon>Bacteroidota</taxon>
        <taxon>Cytophagia</taxon>
        <taxon>Cytophagales</taxon>
        <taxon>Cytophagaceae</taxon>
        <taxon>Spirosoma</taxon>
    </lineage>
</organism>
<evidence type="ECO:0000313" key="3">
    <source>
        <dbReference type="EMBL" id="MBC3793505.1"/>
    </source>
</evidence>
<name>A0ABR6WAB6_9BACT</name>
<evidence type="ECO:0000256" key="2">
    <source>
        <dbReference type="SAM" id="SignalP"/>
    </source>
</evidence>
<feature type="compositionally biased region" description="Polar residues" evidence="1">
    <location>
        <begin position="71"/>
        <end position="80"/>
    </location>
</feature>
<dbReference type="RefSeq" id="WP_186739372.1">
    <property type="nucleotide sequence ID" value="NZ_VFIA01000027.1"/>
</dbReference>
<protein>
    <submittedName>
        <fullName evidence="3">Uncharacterized protein</fullName>
    </submittedName>
</protein>
<reference evidence="3 4" key="1">
    <citation type="submission" date="2019-06" db="EMBL/GenBank/DDBJ databases">
        <title>Spirosoma utsteinense sp. nov. isolated from Antarctic ice-free soils.</title>
        <authorList>
            <person name="Tahon G."/>
        </authorList>
    </citation>
    <scope>NUCLEOTIDE SEQUENCE [LARGE SCALE GENOMIC DNA]</scope>
    <source>
        <strain evidence="3 4">LMG 31447</strain>
    </source>
</reference>
<proteinExistence type="predicted"/>
<evidence type="ECO:0000256" key="1">
    <source>
        <dbReference type="SAM" id="MobiDB-lite"/>
    </source>
</evidence>
<feature type="signal peptide" evidence="2">
    <location>
        <begin position="1"/>
        <end position="19"/>
    </location>
</feature>
<gene>
    <name evidence="3" type="ORF">FH603_4024</name>
</gene>